<dbReference type="PANTHER" id="PTHR43462:SF2">
    <property type="entry name" value="THREONYL AND ALANYL TRNA SYNTHETASE SECOND ADDITIONAL DOMAIN-CONTAINING PROTEIN"/>
    <property type="match status" value="1"/>
</dbReference>
<dbReference type="InterPro" id="IPR018163">
    <property type="entry name" value="Thr/Ala-tRNA-synth_IIc_edit"/>
</dbReference>
<dbReference type="AlphaFoldDB" id="A0A081S1Z2"/>
<dbReference type="SUPFAM" id="SSF55186">
    <property type="entry name" value="ThrRS/AlaRS common domain"/>
    <property type="match status" value="1"/>
</dbReference>
<dbReference type="EMBL" id="JGVH01000003">
    <property type="protein sequence ID" value="KER04945.1"/>
    <property type="molecule type" value="Genomic_DNA"/>
</dbReference>
<protein>
    <submittedName>
        <fullName evidence="1">Putative metal-dependent hydrolase</fullName>
    </submittedName>
</protein>
<dbReference type="RefSeq" id="WP_036836933.1">
    <property type="nucleotide sequence ID" value="NZ_CAWLUD010000003.1"/>
</dbReference>
<reference evidence="1 2" key="1">
    <citation type="submission" date="2014-03" db="EMBL/GenBank/DDBJ databases">
        <title>Draft Genome of Photorhabdus temperata Meg1.</title>
        <authorList>
            <person name="Hurst S.G.IV."/>
            <person name="Morris K."/>
            <person name="Thomas K."/>
            <person name="Tisa L.S."/>
        </authorList>
    </citation>
    <scope>NUCLEOTIDE SEQUENCE [LARGE SCALE GENOMIC DNA]</scope>
    <source>
        <strain evidence="1 2">Meg1</strain>
    </source>
</reference>
<keyword evidence="1" id="KW-0378">Hydrolase</keyword>
<dbReference type="SUPFAM" id="SSF50447">
    <property type="entry name" value="Translation proteins"/>
    <property type="match status" value="1"/>
</dbReference>
<dbReference type="InterPro" id="IPR009000">
    <property type="entry name" value="Transl_B-barrel_sf"/>
</dbReference>
<dbReference type="InterPro" id="IPR051335">
    <property type="entry name" value="Alanyl-tRNA_Editing_Enzymes"/>
</dbReference>
<organism evidence="1 2">
    <name type="scientific">Photorhabdus temperata subsp. temperata Meg1</name>
    <dbReference type="NCBI Taxonomy" id="1393735"/>
    <lineage>
        <taxon>Bacteria</taxon>
        <taxon>Pseudomonadati</taxon>
        <taxon>Pseudomonadota</taxon>
        <taxon>Gammaproteobacteria</taxon>
        <taxon>Enterobacterales</taxon>
        <taxon>Morganellaceae</taxon>
        <taxon>Photorhabdus</taxon>
    </lineage>
</organism>
<name>A0A081S1Z2_PHOTE</name>
<accession>A0A081S1Z2</accession>
<dbReference type="PATRIC" id="fig|1393735.3.peg.333"/>
<proteinExistence type="predicted"/>
<dbReference type="Gene3D" id="2.40.30.130">
    <property type="match status" value="1"/>
</dbReference>
<dbReference type="GO" id="GO:0000166">
    <property type="term" value="F:nucleotide binding"/>
    <property type="evidence" value="ECO:0007669"/>
    <property type="project" value="InterPro"/>
</dbReference>
<gene>
    <name evidence="1" type="ORF">MEG1DRAFT_00334</name>
</gene>
<comment type="caution">
    <text evidence="1">The sequence shown here is derived from an EMBL/GenBank/DDBJ whole genome shotgun (WGS) entry which is preliminary data.</text>
</comment>
<evidence type="ECO:0000313" key="1">
    <source>
        <dbReference type="EMBL" id="KER04945.1"/>
    </source>
</evidence>
<dbReference type="GO" id="GO:0016787">
    <property type="term" value="F:hydrolase activity"/>
    <property type="evidence" value="ECO:0007669"/>
    <property type="project" value="UniProtKB-KW"/>
</dbReference>
<sequence>MTQHQCYISDTYCLHLASSVLVTGNDEYGHWIALEENIFHPQGGGQPADSGWVNNVPVKVKRQPSGLIVLYPEKTLDVVPGEKVEASVSQSERLLNTALHSAGHLLNWELRQYGWLAKTGHHFPGESRVEFTAMGSDTVPVSELPLAGIETSMQEKIKANLPVKTWIENEIRFCLIEGTEAMPCAGTHVKTLGSIVEFSIKAVKLKKSTLRISYDATHGDLRSDYAE</sequence>
<dbReference type="Proteomes" id="UP000028002">
    <property type="component" value="Unassembled WGS sequence"/>
</dbReference>
<dbReference type="Gene3D" id="3.30.980.10">
    <property type="entry name" value="Threonyl-trna Synthetase, Chain A, domain 2"/>
    <property type="match status" value="1"/>
</dbReference>
<dbReference type="PANTHER" id="PTHR43462">
    <property type="entry name" value="ALANYL-TRNA EDITING PROTEIN"/>
    <property type="match status" value="1"/>
</dbReference>
<evidence type="ECO:0000313" key="2">
    <source>
        <dbReference type="Proteomes" id="UP000028002"/>
    </source>
</evidence>